<dbReference type="InterPro" id="IPR002939">
    <property type="entry name" value="DnaJ_C"/>
</dbReference>
<accession>A0A4Q9KRF2</accession>
<dbReference type="CDD" id="cd10719">
    <property type="entry name" value="DnaJ_zf"/>
    <property type="match status" value="1"/>
</dbReference>
<keyword evidence="3 5" id="KW-0863">Zinc-finger</keyword>
<dbReference type="Gene3D" id="2.10.230.10">
    <property type="entry name" value="Heat shock protein DnaJ, cysteine-rich domain"/>
    <property type="match status" value="1"/>
</dbReference>
<evidence type="ECO:0000259" key="7">
    <source>
        <dbReference type="PROSITE" id="PS51188"/>
    </source>
</evidence>
<evidence type="ECO:0000256" key="5">
    <source>
        <dbReference type="PROSITE-ProRule" id="PRU00546"/>
    </source>
</evidence>
<dbReference type="EMBL" id="PITJ01002404">
    <property type="protein sequence ID" value="TBT97243.1"/>
    <property type="molecule type" value="Genomic_DNA"/>
</dbReference>
<protein>
    <submittedName>
        <fullName evidence="8">DnaJ-class molecular chaperone</fullName>
    </submittedName>
</protein>
<dbReference type="InterPro" id="IPR001305">
    <property type="entry name" value="HSP_DnaJ_Cys-rich_dom"/>
</dbReference>
<proteinExistence type="predicted"/>
<evidence type="ECO:0000259" key="6">
    <source>
        <dbReference type="PROSITE" id="PS50076"/>
    </source>
</evidence>
<dbReference type="PANTHER" id="PTHR43888">
    <property type="entry name" value="DNAJ-LIKE-2, ISOFORM A-RELATED"/>
    <property type="match status" value="1"/>
</dbReference>
<evidence type="ECO:0000256" key="1">
    <source>
        <dbReference type="ARBA" id="ARBA00022723"/>
    </source>
</evidence>
<keyword evidence="1 5" id="KW-0479">Metal-binding</keyword>
<dbReference type="PRINTS" id="PR00625">
    <property type="entry name" value="JDOMAIN"/>
</dbReference>
<evidence type="ECO:0000313" key="9">
    <source>
        <dbReference type="Proteomes" id="UP000292362"/>
    </source>
</evidence>
<dbReference type="SUPFAM" id="SSF49493">
    <property type="entry name" value="HSP40/DnaJ peptide-binding domain"/>
    <property type="match status" value="2"/>
</dbReference>
<keyword evidence="2" id="KW-0677">Repeat</keyword>
<dbReference type="PROSITE" id="PS50076">
    <property type="entry name" value="DNAJ_2"/>
    <property type="match status" value="1"/>
</dbReference>
<dbReference type="InterPro" id="IPR044713">
    <property type="entry name" value="DNJA1/2-like"/>
</dbReference>
<dbReference type="InterPro" id="IPR001623">
    <property type="entry name" value="DnaJ_domain"/>
</dbReference>
<dbReference type="GO" id="GO:0008270">
    <property type="term" value="F:zinc ion binding"/>
    <property type="evidence" value="ECO:0007669"/>
    <property type="project" value="UniProtKB-KW"/>
</dbReference>
<dbReference type="InterPro" id="IPR008971">
    <property type="entry name" value="HSP40/DnaJ_pept-bd"/>
</dbReference>
<dbReference type="SMART" id="SM00271">
    <property type="entry name" value="DnaJ"/>
    <property type="match status" value="1"/>
</dbReference>
<dbReference type="CDD" id="cd10747">
    <property type="entry name" value="DnaJ_C"/>
    <property type="match status" value="1"/>
</dbReference>
<dbReference type="InterPro" id="IPR036869">
    <property type="entry name" value="J_dom_sf"/>
</dbReference>
<name>A0A4Q9KRF2_9MICR</name>
<keyword evidence="4 5" id="KW-0862">Zinc</keyword>
<evidence type="ECO:0000256" key="3">
    <source>
        <dbReference type="ARBA" id="ARBA00022771"/>
    </source>
</evidence>
<evidence type="ECO:0000256" key="4">
    <source>
        <dbReference type="ARBA" id="ARBA00022833"/>
    </source>
</evidence>
<gene>
    <name evidence="8" type="ORF">CWI37_2404p0010</name>
</gene>
<evidence type="ECO:0000256" key="2">
    <source>
        <dbReference type="ARBA" id="ARBA00022737"/>
    </source>
</evidence>
<evidence type="ECO:0000313" key="8">
    <source>
        <dbReference type="EMBL" id="TBT97243.1"/>
    </source>
</evidence>
<dbReference type="Gene3D" id="2.60.260.20">
    <property type="entry name" value="Urease metallochaperone UreE, N-terminal domain"/>
    <property type="match status" value="2"/>
</dbReference>
<dbReference type="Gene3D" id="1.10.287.110">
    <property type="entry name" value="DnaJ domain"/>
    <property type="match status" value="1"/>
</dbReference>
<dbReference type="Proteomes" id="UP000292362">
    <property type="component" value="Unassembled WGS sequence"/>
</dbReference>
<dbReference type="AlphaFoldDB" id="A0A4Q9KRF2"/>
<dbReference type="Pfam" id="PF00684">
    <property type="entry name" value="DnaJ_CXXCXGXG"/>
    <property type="match status" value="1"/>
</dbReference>
<feature type="zinc finger region" description="CR-type" evidence="5">
    <location>
        <begin position="142"/>
        <end position="222"/>
    </location>
</feature>
<reference evidence="8 9" key="1">
    <citation type="submission" date="2017-12" db="EMBL/GenBank/DDBJ databases">
        <authorList>
            <person name="Pombert J.-F."/>
            <person name="Haag K.L."/>
            <person name="Ebert D."/>
        </authorList>
    </citation>
    <scope>NUCLEOTIDE SEQUENCE [LARGE SCALE GENOMIC DNA]</scope>
    <source>
        <strain evidence="8">FI-OER-3-3</strain>
    </source>
</reference>
<dbReference type="CDD" id="cd06257">
    <property type="entry name" value="DnaJ"/>
    <property type="match status" value="1"/>
</dbReference>
<dbReference type="SUPFAM" id="SSF46565">
    <property type="entry name" value="Chaperone J-domain"/>
    <property type="match status" value="1"/>
</dbReference>
<feature type="domain" description="J" evidence="6">
    <location>
        <begin position="12"/>
        <end position="93"/>
    </location>
</feature>
<comment type="caution">
    <text evidence="8">The sequence shown here is derived from an EMBL/GenBank/DDBJ whole genome shotgun (WGS) entry which is preliminary data.</text>
</comment>
<dbReference type="PROSITE" id="PS51188">
    <property type="entry name" value="ZF_CR"/>
    <property type="match status" value="1"/>
</dbReference>
<organism evidence="8 9">
    <name type="scientific">Hamiltosporidium tvaerminnensis</name>
    <dbReference type="NCBI Taxonomy" id="1176355"/>
    <lineage>
        <taxon>Eukaryota</taxon>
        <taxon>Fungi</taxon>
        <taxon>Fungi incertae sedis</taxon>
        <taxon>Microsporidia</taxon>
        <taxon>Dubosqiidae</taxon>
        <taxon>Hamiltosporidium</taxon>
    </lineage>
</organism>
<dbReference type="InterPro" id="IPR036410">
    <property type="entry name" value="HSP_DnaJ_Cys-rich_dom_sf"/>
</dbReference>
<dbReference type="Pfam" id="PF00226">
    <property type="entry name" value="DnaJ"/>
    <property type="match status" value="1"/>
</dbReference>
<dbReference type="GO" id="GO:0051082">
    <property type="term" value="F:unfolded protein binding"/>
    <property type="evidence" value="ECO:0007669"/>
    <property type="project" value="InterPro"/>
</dbReference>
<dbReference type="GO" id="GO:0030544">
    <property type="term" value="F:Hsp70 protein binding"/>
    <property type="evidence" value="ECO:0007669"/>
    <property type="project" value="InterPro"/>
</dbReference>
<feature type="domain" description="CR-type" evidence="7">
    <location>
        <begin position="142"/>
        <end position="222"/>
    </location>
</feature>
<dbReference type="Pfam" id="PF01556">
    <property type="entry name" value="DnaJ_C"/>
    <property type="match status" value="1"/>
</dbReference>
<dbReference type="GO" id="GO:0006457">
    <property type="term" value="P:protein folding"/>
    <property type="evidence" value="ECO:0007669"/>
    <property type="project" value="InterPro"/>
</dbReference>
<sequence length="441" mass="49515">MEKKYFFMDPKGYYNLLGIQPNSSKEEVKKAYNRKQKEYHPDFGTKSKEANQIKDEKIRSQKLKELHDTSVKLNEAKSILFDDEKKKMYDSGITDDHSSFDTSSIFDIFAQFGGRSSRTRQPKKAEDTTVKVCISLKESFTGKETKFKIKKNNICITCKGKGAEDTKTCTRCNGVGKIQSEIRRGIFITIEERECDTCKGERSIPIGNTCITCKGKKYTQSENILDVKIRAGVKEGEKIVFSGMGDEKVNCKTGDIIFIVSVKDSDKNKSLFSRIGDDILAEVKVDLITVLVGGSLYFEHLDGKVLEIFVEKIRNFEECVVLQGEGFLGEKGSRGNLYLKLNYIIPRNFDKEKLLSVIPPTLSRPGKVNGSVKGRYGAVPVQEEEDEGGYWNKISSNKISSNKISSNKISSNKISSSKISSNKISSNKISNNDGISKIIRY</sequence>
<dbReference type="VEuPathDB" id="MicrosporidiaDB:CWI37_2404p0010"/>
<dbReference type="SUPFAM" id="SSF57938">
    <property type="entry name" value="DnaJ/Hsp40 cysteine-rich domain"/>
    <property type="match status" value="1"/>
</dbReference>